<keyword evidence="2" id="KW-1185">Reference proteome</keyword>
<sequence length="199" mass="22689">MKNMSPMSGLQPWTLNTSSPRYSICYTSLTPMEAQTHFPLLTSLSPVKLKLTASSPLSKGNCMVYVLLLEHVAGEDMCYLVQDSTIPSLCLAHRTAIIDAAINDFYDILMCSIKQHDMAPRNLIIWPPRHCSAPFCSKGDCPICFSINPDNVESIMIDFEGSELWDPNHNFYNQQTRAREMHVLREDYRGDWWYGKYGI</sequence>
<reference evidence="1" key="1">
    <citation type="submission" date="2023-06" db="EMBL/GenBank/DDBJ databases">
        <authorList>
            <consortium name="Lawrence Berkeley National Laboratory"/>
            <person name="Ahrendt S."/>
            <person name="Sahu N."/>
            <person name="Indic B."/>
            <person name="Wong-Bajracharya J."/>
            <person name="Merenyi Z."/>
            <person name="Ke H.-M."/>
            <person name="Monk M."/>
            <person name="Kocsube S."/>
            <person name="Drula E."/>
            <person name="Lipzen A."/>
            <person name="Balint B."/>
            <person name="Henrissat B."/>
            <person name="Andreopoulos B."/>
            <person name="Martin F.M."/>
            <person name="Harder C.B."/>
            <person name="Rigling D."/>
            <person name="Ford K.L."/>
            <person name="Foster G.D."/>
            <person name="Pangilinan J."/>
            <person name="Papanicolaou A."/>
            <person name="Barry K."/>
            <person name="LaButti K."/>
            <person name="Viragh M."/>
            <person name="Koriabine M."/>
            <person name="Yan M."/>
            <person name="Riley R."/>
            <person name="Champramary S."/>
            <person name="Plett K.L."/>
            <person name="Tsai I.J."/>
            <person name="Slot J."/>
            <person name="Sipos G."/>
            <person name="Plett J."/>
            <person name="Nagy L.G."/>
            <person name="Grigoriev I.V."/>
        </authorList>
    </citation>
    <scope>NUCLEOTIDE SEQUENCE</scope>
    <source>
        <strain evidence="1">HWK02</strain>
    </source>
</reference>
<comment type="caution">
    <text evidence="1">The sequence shown here is derived from an EMBL/GenBank/DDBJ whole genome shotgun (WGS) entry which is preliminary data.</text>
</comment>
<dbReference type="AlphaFoldDB" id="A0AA39UJ81"/>
<evidence type="ECO:0000313" key="2">
    <source>
        <dbReference type="Proteomes" id="UP001175228"/>
    </source>
</evidence>
<evidence type="ECO:0000313" key="1">
    <source>
        <dbReference type="EMBL" id="KAK0481080.1"/>
    </source>
</evidence>
<name>A0AA39UJ81_9AGAR</name>
<protein>
    <submittedName>
        <fullName evidence="1">Uncharacterized protein</fullName>
    </submittedName>
</protein>
<proteinExistence type="predicted"/>
<dbReference type="EMBL" id="JAUEPU010000075">
    <property type="protein sequence ID" value="KAK0481080.1"/>
    <property type="molecule type" value="Genomic_DNA"/>
</dbReference>
<gene>
    <name evidence="1" type="ORF">EDD18DRAFT_1436519</name>
</gene>
<accession>A0AA39UJ81</accession>
<dbReference type="Proteomes" id="UP001175228">
    <property type="component" value="Unassembled WGS sequence"/>
</dbReference>
<organism evidence="1 2">
    <name type="scientific">Armillaria luteobubalina</name>
    <dbReference type="NCBI Taxonomy" id="153913"/>
    <lineage>
        <taxon>Eukaryota</taxon>
        <taxon>Fungi</taxon>
        <taxon>Dikarya</taxon>
        <taxon>Basidiomycota</taxon>
        <taxon>Agaricomycotina</taxon>
        <taxon>Agaricomycetes</taxon>
        <taxon>Agaricomycetidae</taxon>
        <taxon>Agaricales</taxon>
        <taxon>Marasmiineae</taxon>
        <taxon>Physalacriaceae</taxon>
        <taxon>Armillaria</taxon>
    </lineage>
</organism>